<dbReference type="InterPro" id="IPR051393">
    <property type="entry name" value="ABC_transporter_permease"/>
</dbReference>
<comment type="similarity">
    <text evidence="7">Belongs to the binding-protein-dependent transport system permease family.</text>
</comment>
<evidence type="ECO:0000256" key="1">
    <source>
        <dbReference type="ARBA" id="ARBA00004651"/>
    </source>
</evidence>
<feature type="compositionally biased region" description="Low complexity" evidence="8">
    <location>
        <begin position="1"/>
        <end position="15"/>
    </location>
</feature>
<evidence type="ECO:0000256" key="7">
    <source>
        <dbReference type="RuleBase" id="RU363032"/>
    </source>
</evidence>
<feature type="domain" description="ABC transmembrane type-1" evidence="9">
    <location>
        <begin position="97"/>
        <end position="315"/>
    </location>
</feature>
<dbReference type="PANTHER" id="PTHR30193">
    <property type="entry name" value="ABC TRANSPORTER PERMEASE PROTEIN"/>
    <property type="match status" value="1"/>
</dbReference>
<evidence type="ECO:0000313" key="10">
    <source>
        <dbReference type="EMBL" id="MDQ1030263.1"/>
    </source>
</evidence>
<name>A0ABU0T3K7_9ACTN</name>
<evidence type="ECO:0000256" key="4">
    <source>
        <dbReference type="ARBA" id="ARBA00022692"/>
    </source>
</evidence>
<sequence length="344" mass="37695">MATVADPAEAGAPADDGGGRAEGRRSRATAPGGRRRHGPPLLAISPFCVLFAVFGAFPVVFSLYLSFQDWDGIGDMRFVGLKQYGWLLEDSVFWHSVLNTFEIWFLSTVPMLFLALVLAFLLHSQVRFTGAYRVAYFIPNVTSMVAMTVVFGSVFAQTGLANSALKVVGMDGVGWLSSEWGIKVSLSVMIIWRWVGYNALIFLAGLQAIPTEHFEAARVDGANSWQTLFRVVLPQLRPVVLFAAVTSTINGLQIFTESQVLFQSTDVGTIGGPGQEGMTIVLYLWQKAFKDHQFGYGAAMGWLLFAIIAVFTLINWRLVSGSDREGRAGIRSLLRRKGAARNGR</sequence>
<keyword evidence="2 7" id="KW-0813">Transport</keyword>
<keyword evidence="3" id="KW-1003">Cell membrane</keyword>
<feature type="transmembrane region" description="Helical" evidence="7">
    <location>
        <begin position="103"/>
        <end position="122"/>
    </location>
</feature>
<evidence type="ECO:0000256" key="6">
    <source>
        <dbReference type="ARBA" id="ARBA00023136"/>
    </source>
</evidence>
<feature type="transmembrane region" description="Helical" evidence="7">
    <location>
        <begin position="134"/>
        <end position="160"/>
    </location>
</feature>
<evidence type="ECO:0000256" key="3">
    <source>
        <dbReference type="ARBA" id="ARBA00022475"/>
    </source>
</evidence>
<dbReference type="Gene3D" id="1.10.3720.10">
    <property type="entry name" value="MetI-like"/>
    <property type="match status" value="1"/>
</dbReference>
<evidence type="ECO:0000256" key="8">
    <source>
        <dbReference type="SAM" id="MobiDB-lite"/>
    </source>
</evidence>
<evidence type="ECO:0000256" key="5">
    <source>
        <dbReference type="ARBA" id="ARBA00022989"/>
    </source>
</evidence>
<dbReference type="InterPro" id="IPR000515">
    <property type="entry name" value="MetI-like"/>
</dbReference>
<dbReference type="SUPFAM" id="SSF161098">
    <property type="entry name" value="MetI-like"/>
    <property type="match status" value="1"/>
</dbReference>
<dbReference type="PANTHER" id="PTHR30193:SF37">
    <property type="entry name" value="INNER MEMBRANE ABC TRANSPORTER PERMEASE PROTEIN YCJO"/>
    <property type="match status" value="1"/>
</dbReference>
<proteinExistence type="inferred from homology"/>
<keyword evidence="5 7" id="KW-1133">Transmembrane helix</keyword>
<dbReference type="RefSeq" id="WP_307525824.1">
    <property type="nucleotide sequence ID" value="NZ_JAUSZI010000002.1"/>
</dbReference>
<dbReference type="PROSITE" id="PS50928">
    <property type="entry name" value="ABC_TM1"/>
    <property type="match status" value="1"/>
</dbReference>
<reference evidence="10 11" key="1">
    <citation type="submission" date="2023-07" db="EMBL/GenBank/DDBJ databases">
        <title>Comparative genomics of wheat-associated soil bacteria to identify genetic determinants of phenazine resistance.</title>
        <authorList>
            <person name="Mouncey N."/>
        </authorList>
    </citation>
    <scope>NUCLEOTIDE SEQUENCE [LARGE SCALE GENOMIC DNA]</scope>
    <source>
        <strain evidence="10 11">V2I4</strain>
    </source>
</reference>
<accession>A0ABU0T3K7</accession>
<dbReference type="Pfam" id="PF00528">
    <property type="entry name" value="BPD_transp_1"/>
    <property type="match status" value="1"/>
</dbReference>
<protein>
    <submittedName>
        <fullName evidence="10">Cellobiose transport system permease protein</fullName>
    </submittedName>
</protein>
<dbReference type="InterPro" id="IPR035906">
    <property type="entry name" value="MetI-like_sf"/>
</dbReference>
<evidence type="ECO:0000256" key="2">
    <source>
        <dbReference type="ARBA" id="ARBA00022448"/>
    </source>
</evidence>
<dbReference type="Proteomes" id="UP001230328">
    <property type="component" value="Unassembled WGS sequence"/>
</dbReference>
<keyword evidence="11" id="KW-1185">Reference proteome</keyword>
<feature type="transmembrane region" description="Helical" evidence="7">
    <location>
        <begin position="180"/>
        <end position="204"/>
    </location>
</feature>
<dbReference type="CDD" id="cd06261">
    <property type="entry name" value="TM_PBP2"/>
    <property type="match status" value="1"/>
</dbReference>
<feature type="transmembrane region" description="Helical" evidence="7">
    <location>
        <begin position="294"/>
        <end position="314"/>
    </location>
</feature>
<keyword evidence="4 7" id="KW-0812">Transmembrane</keyword>
<evidence type="ECO:0000313" key="11">
    <source>
        <dbReference type="Proteomes" id="UP001230328"/>
    </source>
</evidence>
<organism evidence="10 11">
    <name type="scientific">Streptomyces umbrinus</name>
    <dbReference type="NCBI Taxonomy" id="67370"/>
    <lineage>
        <taxon>Bacteria</taxon>
        <taxon>Bacillati</taxon>
        <taxon>Actinomycetota</taxon>
        <taxon>Actinomycetes</taxon>
        <taxon>Kitasatosporales</taxon>
        <taxon>Streptomycetaceae</taxon>
        <taxon>Streptomyces</taxon>
        <taxon>Streptomyces phaeochromogenes group</taxon>
    </lineage>
</organism>
<comment type="caution">
    <text evidence="10">The sequence shown here is derived from an EMBL/GenBank/DDBJ whole genome shotgun (WGS) entry which is preliminary data.</text>
</comment>
<evidence type="ECO:0000259" key="9">
    <source>
        <dbReference type="PROSITE" id="PS50928"/>
    </source>
</evidence>
<feature type="region of interest" description="Disordered" evidence="8">
    <location>
        <begin position="1"/>
        <end position="35"/>
    </location>
</feature>
<gene>
    <name evidence="10" type="ORF">QF035_007845</name>
</gene>
<dbReference type="EMBL" id="JAUSZI010000002">
    <property type="protein sequence ID" value="MDQ1030263.1"/>
    <property type="molecule type" value="Genomic_DNA"/>
</dbReference>
<comment type="subcellular location">
    <subcellularLocation>
        <location evidence="1 7">Cell membrane</location>
        <topology evidence="1 7">Multi-pass membrane protein</topology>
    </subcellularLocation>
</comment>
<keyword evidence="6 7" id="KW-0472">Membrane</keyword>
<feature type="transmembrane region" description="Helical" evidence="7">
    <location>
        <begin position="41"/>
        <end position="67"/>
    </location>
</feature>